<dbReference type="RefSeq" id="XP_003955978.1">
    <property type="nucleotide sequence ID" value="XM_003955929.1"/>
</dbReference>
<keyword evidence="5" id="KW-1185">Reference proteome</keyword>
<dbReference type="CDD" id="cd00403">
    <property type="entry name" value="Ribosomal_L1"/>
    <property type="match status" value="1"/>
</dbReference>
<evidence type="ECO:0000256" key="2">
    <source>
        <dbReference type="ARBA" id="ARBA00022980"/>
    </source>
</evidence>
<organism evidence="4 5">
    <name type="scientific">Kazachstania africana (strain ATCC 22294 / BCRC 22015 / CBS 2517 / CECT 1963 / NBRC 1671 / NRRL Y-8276)</name>
    <name type="common">Yeast</name>
    <name type="synonym">Kluyveromyces africanus</name>
    <dbReference type="NCBI Taxonomy" id="1071382"/>
    <lineage>
        <taxon>Eukaryota</taxon>
        <taxon>Fungi</taxon>
        <taxon>Dikarya</taxon>
        <taxon>Ascomycota</taxon>
        <taxon>Saccharomycotina</taxon>
        <taxon>Saccharomycetes</taxon>
        <taxon>Saccharomycetales</taxon>
        <taxon>Saccharomycetaceae</taxon>
        <taxon>Kazachstania</taxon>
    </lineage>
</organism>
<name>H2AR43_KAZAF</name>
<dbReference type="SUPFAM" id="SSF56808">
    <property type="entry name" value="Ribosomal protein L1"/>
    <property type="match status" value="1"/>
</dbReference>
<keyword evidence="3" id="KW-0687">Ribonucleoprotein</keyword>
<evidence type="ECO:0008006" key="6">
    <source>
        <dbReference type="Google" id="ProtNLM"/>
    </source>
</evidence>
<reference evidence="4 5" key="1">
    <citation type="journal article" date="2011" name="Proc. Natl. Acad. Sci. U.S.A.">
        <title>Evolutionary erosion of yeast sex chromosomes by mating-type switching accidents.</title>
        <authorList>
            <person name="Gordon J.L."/>
            <person name="Armisen D."/>
            <person name="Proux-Wera E."/>
            <person name="Oheigeartaigh S.S."/>
            <person name="Byrne K.P."/>
            <person name="Wolfe K.H."/>
        </authorList>
    </citation>
    <scope>NUCLEOTIDE SEQUENCE [LARGE SCALE GENOMIC DNA]</scope>
    <source>
        <strain evidence="5">ATCC 22294 / BCRC 22015 / CBS 2517 / CECT 1963 / NBRC 1671 / NRRL Y-8276</strain>
    </source>
</reference>
<dbReference type="InParanoid" id="H2AR43"/>
<dbReference type="GO" id="GO:0003723">
    <property type="term" value="F:RNA binding"/>
    <property type="evidence" value="ECO:0007669"/>
    <property type="project" value="InterPro"/>
</dbReference>
<dbReference type="GO" id="GO:0005762">
    <property type="term" value="C:mitochondrial large ribosomal subunit"/>
    <property type="evidence" value="ECO:0007669"/>
    <property type="project" value="EnsemblFungi"/>
</dbReference>
<dbReference type="OrthoDB" id="1747252at2759"/>
<keyword evidence="2" id="KW-0689">Ribosomal protein</keyword>
<dbReference type="PANTHER" id="PTHR36427:SF3">
    <property type="entry name" value="LARGE RIBOSOMAL SUBUNIT PROTEIN UL1M"/>
    <property type="match status" value="1"/>
</dbReference>
<evidence type="ECO:0000313" key="5">
    <source>
        <dbReference type="Proteomes" id="UP000005220"/>
    </source>
</evidence>
<dbReference type="KEGG" id="kaf:KAFR_0B05480"/>
<dbReference type="Pfam" id="PF00687">
    <property type="entry name" value="Ribosomal_L1"/>
    <property type="match status" value="1"/>
</dbReference>
<dbReference type="AlphaFoldDB" id="H2AR43"/>
<dbReference type="InterPro" id="IPR002143">
    <property type="entry name" value="Ribosomal_uL1"/>
</dbReference>
<evidence type="ECO:0000313" key="4">
    <source>
        <dbReference type="EMBL" id="CCF56843.1"/>
    </source>
</evidence>
<dbReference type="PANTHER" id="PTHR36427">
    <property type="entry name" value="54S RIBOSOMAL PROTEIN L1, MITOCHONDRIAL"/>
    <property type="match status" value="1"/>
</dbReference>
<protein>
    <recommendedName>
        <fullName evidence="6">Ribosomal protein</fullName>
    </recommendedName>
</protein>
<dbReference type="PIRSF" id="PIRSF002155">
    <property type="entry name" value="Ribosomal_L1"/>
    <property type="match status" value="1"/>
</dbReference>
<comment type="similarity">
    <text evidence="1">Belongs to the universal ribosomal protein uL1 family.</text>
</comment>
<dbReference type="GO" id="GO:0003735">
    <property type="term" value="F:structural constituent of ribosome"/>
    <property type="evidence" value="ECO:0007669"/>
    <property type="project" value="EnsemblFungi"/>
</dbReference>
<accession>H2AR43</accession>
<dbReference type="HOGENOM" id="CLU_062853_1_1_1"/>
<gene>
    <name evidence="4" type="primary">KAFR0B05480</name>
    <name evidence="4" type="ORF">KAFR_0B05480</name>
</gene>
<dbReference type="eggNOG" id="KOG1569">
    <property type="taxonomic scope" value="Eukaryota"/>
</dbReference>
<dbReference type="GO" id="GO:0006412">
    <property type="term" value="P:translation"/>
    <property type="evidence" value="ECO:0007669"/>
    <property type="project" value="InterPro"/>
</dbReference>
<dbReference type="InterPro" id="IPR028364">
    <property type="entry name" value="Ribosomal_uL1/biogenesis"/>
</dbReference>
<dbReference type="Gene3D" id="3.40.50.790">
    <property type="match status" value="1"/>
</dbReference>
<dbReference type="Gene3D" id="3.30.190.20">
    <property type="match status" value="1"/>
</dbReference>
<dbReference type="GeneID" id="13884725"/>
<evidence type="ECO:0000256" key="1">
    <source>
        <dbReference type="ARBA" id="ARBA00010531"/>
    </source>
</evidence>
<dbReference type="InterPro" id="IPR023674">
    <property type="entry name" value="Ribosomal_uL1-like"/>
</dbReference>
<dbReference type="STRING" id="1071382.H2AR43"/>
<evidence type="ECO:0000256" key="3">
    <source>
        <dbReference type="ARBA" id="ARBA00023274"/>
    </source>
</evidence>
<dbReference type="InterPro" id="IPR016095">
    <property type="entry name" value="Ribosomal_uL1_3-a/b-sand"/>
</dbReference>
<sequence length="280" mass="31351">MNFLRVRGPTLPNLLFGTRSLQTSRLWLEEASVAPSKTNKQQAKKKMLRDFLRSRKQAREPASNHPLYMKVPDALRFLRAVEVGQPRSQQTITLTTLVISEKGVPPVYGNVQLPTPLRNSKVVVLSDDPKKLEEVQDNFKNVHLVGGRELVDKFKNEDIEIDFDKVVATPDILNYTNQNLGKMFGPKGLLPNVKKGTVSENLIELMNENVSSMPFRQRAGCISLGIGKVEFSDKQILENIIATREAFLNTLSNQKTKKQSTLGKTTLTSTHGPGIVIDFI</sequence>
<proteinExistence type="inferred from homology"/>
<dbReference type="Proteomes" id="UP000005220">
    <property type="component" value="Chromosome 2"/>
</dbReference>
<dbReference type="FunCoup" id="H2AR43">
    <property type="interactions" value="345"/>
</dbReference>
<dbReference type="EMBL" id="HE650822">
    <property type="protein sequence ID" value="CCF56843.1"/>
    <property type="molecule type" value="Genomic_DNA"/>
</dbReference>